<feature type="compositionally biased region" description="Basic and acidic residues" evidence="1">
    <location>
        <begin position="41"/>
        <end position="59"/>
    </location>
</feature>
<evidence type="ECO:0000256" key="1">
    <source>
        <dbReference type="SAM" id="MobiDB-lite"/>
    </source>
</evidence>
<feature type="compositionally biased region" description="Basic and acidic residues" evidence="1">
    <location>
        <begin position="325"/>
        <end position="349"/>
    </location>
</feature>
<feature type="compositionally biased region" description="Polar residues" evidence="1">
    <location>
        <begin position="245"/>
        <end position="263"/>
    </location>
</feature>
<feature type="region of interest" description="Disordered" evidence="1">
    <location>
        <begin position="581"/>
        <end position="634"/>
    </location>
</feature>
<feature type="region of interest" description="Disordered" evidence="1">
    <location>
        <begin position="504"/>
        <end position="536"/>
    </location>
</feature>
<name>A0ABR4PEI4_9HELO</name>
<dbReference type="EMBL" id="JBFCZG010000005">
    <property type="protein sequence ID" value="KAL3421736.1"/>
    <property type="molecule type" value="Genomic_DNA"/>
</dbReference>
<feature type="compositionally biased region" description="Polar residues" evidence="1">
    <location>
        <begin position="271"/>
        <end position="280"/>
    </location>
</feature>
<feature type="compositionally biased region" description="Low complexity" evidence="1">
    <location>
        <begin position="521"/>
        <end position="531"/>
    </location>
</feature>
<feature type="compositionally biased region" description="Basic residues" evidence="1">
    <location>
        <begin position="69"/>
        <end position="78"/>
    </location>
</feature>
<feature type="compositionally biased region" description="Polar residues" evidence="1">
    <location>
        <begin position="352"/>
        <end position="365"/>
    </location>
</feature>
<feature type="region of interest" description="Disordered" evidence="1">
    <location>
        <begin position="1"/>
        <end position="178"/>
    </location>
</feature>
<sequence length="634" mass="69330">MSRQQRGNELGPGAAGTGSRDAHDRCTLSFVPINKPYPDLQHPDLQHPDTARDSDESHETNINTQQAVPKKRGRKPLPKRPLPCAVSLGPVRDYEDEGDTSVQNSGPGFQAAISKQRKAMPAKRTVNMEPTLEHAMQSQDNKLNALCEGQQGPKMPVPSDSTKRKRRETSTLSVEGEKQTKLFENPAIVKVAASSSAKAKTVDTVTTTNISYRGWNATQDTLKSSPNTLTPTTLQKLAAFRHKTPGTQRNSQSPSHGTAQSIHSPELRLVSSRSRTLPTSSDHREFSLSARFFDDASRVTDRTADQSGLPYDQGLPYAKVDESETMHNDLKASDRSKVPYKQQRLDHGTRQGRPNSIKITDSKSTPLDEFEEPTSSECAKLNNLVGTQCSRVDDNAGQHETDTLMGFQQCHPESNTVPTGSYEMPSKIIGSNQRLGEISYDHPALFGDTEVRIQVPQLCPGTSQSIPHQKLDKDNFSDGLDDDDFLALASTPIVAVPLNNDPVMNEAGNLDKTHDGHHLTSMSSSNSPSSSIEDEFPDSDLEEVMLHLPDAQHHGTKETFAPPSELKFATENDSVNQEVYDSNLKFSPPGSSGSIESTQQGTQGDAEATDCTAPQHRFSAISPQYQDSDGPITR</sequence>
<feature type="region of interest" description="Disordered" evidence="1">
    <location>
        <begin position="325"/>
        <end position="374"/>
    </location>
</feature>
<feature type="region of interest" description="Disordered" evidence="1">
    <location>
        <begin position="243"/>
        <end position="282"/>
    </location>
</feature>
<feature type="compositionally biased region" description="Polar residues" evidence="1">
    <location>
        <begin position="589"/>
        <end position="603"/>
    </location>
</feature>
<gene>
    <name evidence="2" type="ORF">PVAG01_05892</name>
</gene>
<evidence type="ECO:0000313" key="3">
    <source>
        <dbReference type="Proteomes" id="UP001629113"/>
    </source>
</evidence>
<protein>
    <submittedName>
        <fullName evidence="2">Uncharacterized protein</fullName>
    </submittedName>
</protein>
<organism evidence="2 3">
    <name type="scientific">Phlyctema vagabunda</name>
    <dbReference type="NCBI Taxonomy" id="108571"/>
    <lineage>
        <taxon>Eukaryota</taxon>
        <taxon>Fungi</taxon>
        <taxon>Dikarya</taxon>
        <taxon>Ascomycota</taxon>
        <taxon>Pezizomycotina</taxon>
        <taxon>Leotiomycetes</taxon>
        <taxon>Helotiales</taxon>
        <taxon>Dermateaceae</taxon>
        <taxon>Phlyctema</taxon>
    </lineage>
</organism>
<accession>A0ABR4PEI4</accession>
<keyword evidence="3" id="KW-1185">Reference proteome</keyword>
<dbReference type="Proteomes" id="UP001629113">
    <property type="component" value="Unassembled WGS sequence"/>
</dbReference>
<proteinExistence type="predicted"/>
<reference evidence="2 3" key="1">
    <citation type="submission" date="2024-06" db="EMBL/GenBank/DDBJ databases">
        <title>Complete genome of Phlyctema vagabunda strain 19-DSS-EL-015.</title>
        <authorList>
            <person name="Fiorenzani C."/>
        </authorList>
    </citation>
    <scope>NUCLEOTIDE SEQUENCE [LARGE SCALE GENOMIC DNA]</scope>
    <source>
        <strain evidence="2 3">19-DSS-EL-015</strain>
    </source>
</reference>
<evidence type="ECO:0000313" key="2">
    <source>
        <dbReference type="EMBL" id="KAL3421736.1"/>
    </source>
</evidence>
<feature type="compositionally biased region" description="Basic and acidic residues" evidence="1">
    <location>
        <begin position="509"/>
        <end position="518"/>
    </location>
</feature>
<comment type="caution">
    <text evidence="2">The sequence shown here is derived from an EMBL/GenBank/DDBJ whole genome shotgun (WGS) entry which is preliminary data.</text>
</comment>